<name>A0ABD3MJE6_9STRA</name>
<keyword evidence="3" id="KW-1185">Reference proteome</keyword>
<dbReference type="Proteomes" id="UP001530315">
    <property type="component" value="Unassembled WGS sequence"/>
</dbReference>
<accession>A0ABD3MJE6</accession>
<comment type="caution">
    <text evidence="2">The sequence shown here is derived from an EMBL/GenBank/DDBJ whole genome shotgun (WGS) entry which is preliminary data.</text>
</comment>
<evidence type="ECO:0000313" key="3">
    <source>
        <dbReference type="Proteomes" id="UP001530315"/>
    </source>
</evidence>
<dbReference type="EMBL" id="JALLAZ020001784">
    <property type="protein sequence ID" value="KAL3764028.1"/>
    <property type="molecule type" value="Genomic_DNA"/>
</dbReference>
<gene>
    <name evidence="2" type="ORF">ACHAW5_005112</name>
</gene>
<dbReference type="Pfam" id="PF20710">
    <property type="entry name" value="DUF6824"/>
    <property type="match status" value="1"/>
</dbReference>
<sequence>MRLPGNEMYRKLVCMNKRVYAKCHAYDKRKVSKGIVDAIREFGGRFLEECEQKSKTYRDIGDKEALIKTEAKLCAKNVKTIRMQINSDLVEGRPQTELEAELLGSFNAPTSRDSLRLSIFMVSISILGDHYIASPSSTFATPAIIPFMMQSVAAFTASLGTRVPR</sequence>
<organism evidence="2 3">
    <name type="scientific">Stephanodiscus triporus</name>
    <dbReference type="NCBI Taxonomy" id="2934178"/>
    <lineage>
        <taxon>Eukaryota</taxon>
        <taxon>Sar</taxon>
        <taxon>Stramenopiles</taxon>
        <taxon>Ochrophyta</taxon>
        <taxon>Bacillariophyta</taxon>
        <taxon>Coscinodiscophyceae</taxon>
        <taxon>Thalassiosirophycidae</taxon>
        <taxon>Stephanodiscales</taxon>
        <taxon>Stephanodiscaceae</taxon>
        <taxon>Stephanodiscus</taxon>
    </lineage>
</organism>
<dbReference type="AlphaFoldDB" id="A0ABD3MJE6"/>
<proteinExistence type="predicted"/>
<feature type="domain" description="DUF6824" evidence="1">
    <location>
        <begin position="3"/>
        <end position="72"/>
    </location>
</feature>
<protein>
    <recommendedName>
        <fullName evidence="1">DUF6824 domain-containing protein</fullName>
    </recommendedName>
</protein>
<dbReference type="InterPro" id="IPR049227">
    <property type="entry name" value="DUF6824"/>
</dbReference>
<evidence type="ECO:0000259" key="1">
    <source>
        <dbReference type="Pfam" id="PF20710"/>
    </source>
</evidence>
<evidence type="ECO:0000313" key="2">
    <source>
        <dbReference type="EMBL" id="KAL3764028.1"/>
    </source>
</evidence>
<reference evidence="2 3" key="1">
    <citation type="submission" date="2024-10" db="EMBL/GenBank/DDBJ databases">
        <title>Updated reference genomes for cyclostephanoid diatoms.</title>
        <authorList>
            <person name="Roberts W.R."/>
            <person name="Alverson A.J."/>
        </authorList>
    </citation>
    <scope>NUCLEOTIDE SEQUENCE [LARGE SCALE GENOMIC DNA]</scope>
    <source>
        <strain evidence="2 3">AJA276-08</strain>
    </source>
</reference>